<keyword evidence="2" id="KW-1185">Reference proteome</keyword>
<organism evidence="1 2">
    <name type="scientific">Hominisplanchenecus murintestinalis</name>
    <dbReference type="NCBI Taxonomy" id="2941517"/>
    <lineage>
        <taxon>Bacteria</taxon>
        <taxon>Bacillati</taxon>
        <taxon>Bacillota</taxon>
        <taxon>Clostridia</taxon>
        <taxon>Lachnospirales</taxon>
        <taxon>Lachnospiraceae</taxon>
        <taxon>Hominisplanchenecus</taxon>
    </lineage>
</organism>
<dbReference type="EMBL" id="SRZB01000005">
    <property type="protein sequence ID" value="TGX99715.1"/>
    <property type="molecule type" value="Genomic_DNA"/>
</dbReference>
<protein>
    <submittedName>
        <fullName evidence="1">Uncharacterized protein</fullName>
    </submittedName>
</protein>
<evidence type="ECO:0000313" key="2">
    <source>
        <dbReference type="Proteomes" id="UP000307720"/>
    </source>
</evidence>
<sequence length="757" mass="85726">MDKYEYSLKLEEINRLVENDNYEDAAKIADTVDWKRVRNARTLCMVSEIYEANDRLEDSRDVLMRAYRRAQGGRMIVYRLAEVAIQMREFDEAIEYYSEFADIAPNDYSRYVLKYKIYKGRGSRLEEQIAILEEYKEKEYTEKWAYELALLYYKAGEEQKCVEECDDLVLWFRQGDYVIKALELKSRLTPLTAEQRAIYEHRDELTPNKAELVEAAVPTLEKVITEKMPTSEEEAITDNIISETEKELAQAVSQHAAEAQAEKEDQDNSWRYHTGPERTEEEHKEAEIEQEKSAEEVSAEGENSPKEIPGENSDKQEPSVEDLQREIANSMRELVSDITRKESDEGIIEPMNDKPVHSGTAQTEERTEPPKENIDDVLMAMAVGTEEQAMAEEESEPAQEESEAETKESEEEKVPEVPGTDTEAQKGAEQPKAETEEEGISAEIRETGEVSQVPETDTQKPAGDTIDLSAALERAAGVENMRPNTAEPNAAKEEAKKEPVSNAIPQLTLEEQYIFSYFSSIQGLREQIAAALQDAKQKVKLDRTSRSGNVVITGLPGSGRTTLAIRIAKALSKYKGENSARVAKIYAEDFNKKDIPSTVAKIAGGTLIIEEAGDLSDSVAKQLAKAMEFRTDGLVIILEDEKHLLKALFDRHPELAEKFTSEVTVPIFTNDELVAFGKTYAFDEDYKIDDMATMVLYNRIGEKQTSEHPVTVLDVKDIVDDAIRNSEKLGLRKLGMILSKKRYDSEDRIILYEKDFK</sequence>
<comment type="caution">
    <text evidence="1">The sequence shown here is derived from an EMBL/GenBank/DDBJ whole genome shotgun (WGS) entry which is preliminary data.</text>
</comment>
<accession>A0AC61R1H1</accession>
<reference evidence="1" key="1">
    <citation type="submission" date="2019-04" db="EMBL/GenBank/DDBJ databases">
        <title>Microbes associate with the intestines of laboratory mice.</title>
        <authorList>
            <person name="Navarre W."/>
            <person name="Wong E."/>
            <person name="Huang K."/>
            <person name="Tropini C."/>
            <person name="Ng K."/>
            <person name="Yu B."/>
        </authorList>
    </citation>
    <scope>NUCLEOTIDE SEQUENCE</scope>
    <source>
        <strain evidence="1">NM72_1-8</strain>
    </source>
</reference>
<gene>
    <name evidence="1" type="ORF">E5357_04345</name>
</gene>
<proteinExistence type="predicted"/>
<dbReference type="Proteomes" id="UP000307720">
    <property type="component" value="Unassembled WGS sequence"/>
</dbReference>
<name>A0AC61R1H1_9FIRM</name>
<evidence type="ECO:0000313" key="1">
    <source>
        <dbReference type="EMBL" id="TGX99715.1"/>
    </source>
</evidence>